<feature type="signal peptide" evidence="4">
    <location>
        <begin position="1"/>
        <end position="25"/>
    </location>
</feature>
<reference evidence="6 7" key="1">
    <citation type="submission" date="2021-05" db="EMBL/GenBank/DDBJ databases">
        <title>Genome Assembly of Synthetic Allotetraploid Brassica napus Reveals Homoeologous Exchanges between Subgenomes.</title>
        <authorList>
            <person name="Davis J.T."/>
        </authorList>
    </citation>
    <scope>NUCLEOTIDE SEQUENCE [LARGE SCALE GENOMIC DNA]</scope>
    <source>
        <strain evidence="7">cv. Da-Ae</strain>
        <tissue evidence="6">Seedling</tissue>
    </source>
</reference>
<dbReference type="InterPro" id="IPR016140">
    <property type="entry name" value="Bifunc_inhib/LTP/seed_store"/>
</dbReference>
<organism evidence="6 7">
    <name type="scientific">Brassica napus</name>
    <name type="common">Rape</name>
    <dbReference type="NCBI Taxonomy" id="3708"/>
    <lineage>
        <taxon>Eukaryota</taxon>
        <taxon>Viridiplantae</taxon>
        <taxon>Streptophyta</taxon>
        <taxon>Embryophyta</taxon>
        <taxon>Tracheophyta</taxon>
        <taxon>Spermatophyta</taxon>
        <taxon>Magnoliopsida</taxon>
        <taxon>eudicotyledons</taxon>
        <taxon>Gunneridae</taxon>
        <taxon>Pentapetalae</taxon>
        <taxon>rosids</taxon>
        <taxon>malvids</taxon>
        <taxon>Brassicales</taxon>
        <taxon>Brassicaceae</taxon>
        <taxon>Brassiceae</taxon>
        <taxon>Brassica</taxon>
    </lineage>
</organism>
<dbReference type="CDD" id="cd01959">
    <property type="entry name" value="nsLTP2"/>
    <property type="match status" value="2"/>
</dbReference>
<name>A0ABQ7Z9G6_BRANA</name>
<evidence type="ECO:0000256" key="3">
    <source>
        <dbReference type="SAM" id="Phobius"/>
    </source>
</evidence>
<dbReference type="InterPro" id="IPR033872">
    <property type="entry name" value="nsLTP2"/>
</dbReference>
<evidence type="ECO:0000256" key="4">
    <source>
        <dbReference type="SAM" id="SignalP"/>
    </source>
</evidence>
<feature type="transmembrane region" description="Helical" evidence="3">
    <location>
        <begin position="98"/>
        <end position="117"/>
    </location>
</feature>
<dbReference type="Proteomes" id="UP000824890">
    <property type="component" value="Unassembled WGS sequence"/>
</dbReference>
<protein>
    <recommendedName>
        <fullName evidence="5">Bifunctional inhibitor/plant lipid transfer protein/seed storage helical domain-containing protein</fullName>
    </recommendedName>
</protein>
<accession>A0ABQ7Z9G6</accession>
<keyword evidence="7" id="KW-1185">Reference proteome</keyword>
<keyword evidence="2" id="KW-0446">Lipid-binding</keyword>
<dbReference type="Gene3D" id="1.10.110.10">
    <property type="entry name" value="Plant lipid-transfer and hydrophobic proteins"/>
    <property type="match status" value="2"/>
</dbReference>
<keyword evidence="4" id="KW-0732">Signal</keyword>
<dbReference type="SMART" id="SM00499">
    <property type="entry name" value="AAI"/>
    <property type="match status" value="2"/>
</dbReference>
<keyword evidence="3" id="KW-0472">Membrane</keyword>
<feature type="domain" description="Bifunctional inhibitor/plant lipid transfer protein/seed storage helical" evidence="5">
    <location>
        <begin position="129"/>
        <end position="194"/>
    </location>
</feature>
<dbReference type="EMBL" id="JAGKQM010000015">
    <property type="protein sequence ID" value="KAH0876857.1"/>
    <property type="molecule type" value="Genomic_DNA"/>
</dbReference>
<comment type="caution">
    <text evidence="6">The sequence shown here is derived from an EMBL/GenBank/DDBJ whole genome shotgun (WGS) entry which is preliminary data.</text>
</comment>
<keyword evidence="3" id="KW-0812">Transmembrane</keyword>
<sequence>MLMFTGAICIAFVILFVSSLARTNAVVEEGTNGVCVPGELKPCIPAVQTGSKPTTECCGVLKKQQSCLCGYIKDPRFGQYVKSKYAHMVLSTCGNMKFTGAICMAFLIVLVLSLALTNAAMEDEKVLSCNPKELSPCSPAVKTGSKPSTECCAMLKKEEPCLCGYVNDPGYGQYIKSKNAHKAFSACGIPPLSC</sequence>
<evidence type="ECO:0000313" key="6">
    <source>
        <dbReference type="EMBL" id="KAH0876857.1"/>
    </source>
</evidence>
<evidence type="ECO:0000256" key="2">
    <source>
        <dbReference type="ARBA" id="ARBA00023121"/>
    </source>
</evidence>
<feature type="domain" description="Bifunctional inhibitor/plant lipid transfer protein/seed storage helical" evidence="5">
    <location>
        <begin position="35"/>
        <end position="103"/>
    </location>
</feature>
<feature type="chain" id="PRO_5045595910" description="Bifunctional inhibitor/plant lipid transfer protein/seed storage helical domain-containing protein" evidence="4">
    <location>
        <begin position="26"/>
        <end position="194"/>
    </location>
</feature>
<keyword evidence="1" id="KW-0813">Transport</keyword>
<evidence type="ECO:0000259" key="5">
    <source>
        <dbReference type="SMART" id="SM00499"/>
    </source>
</evidence>
<proteinExistence type="predicted"/>
<dbReference type="Pfam" id="PF14368">
    <property type="entry name" value="LTP_2"/>
    <property type="match status" value="2"/>
</dbReference>
<dbReference type="InterPro" id="IPR036312">
    <property type="entry name" value="Bifun_inhib/LTP/seed_sf"/>
</dbReference>
<evidence type="ECO:0000256" key="1">
    <source>
        <dbReference type="ARBA" id="ARBA00022448"/>
    </source>
</evidence>
<gene>
    <name evidence="6" type="ORF">HID58_064251</name>
</gene>
<evidence type="ECO:0000313" key="7">
    <source>
        <dbReference type="Proteomes" id="UP000824890"/>
    </source>
</evidence>
<dbReference type="PANTHER" id="PTHR33214:SF47">
    <property type="entry name" value="BIFUNCTIONAL INHIBITOR_LIPID-TRANSFER PROTEIN_SEED STORAGE 2S ALBUMIN SUPERFAMILY PROTEIN"/>
    <property type="match status" value="1"/>
</dbReference>
<dbReference type="SUPFAM" id="SSF47699">
    <property type="entry name" value="Bifunctional inhibitor/lipid-transfer protein/seed storage 2S albumin"/>
    <property type="match status" value="2"/>
</dbReference>
<dbReference type="PANTHER" id="PTHR33214">
    <property type="entry name" value="BIFUNCTIONAL INHIBITOR/LIPID-TRANSFER PROTEIN/SEED STORAGE 2S ALBUMIN SUPERFAMILY PROTEIN"/>
    <property type="match status" value="1"/>
</dbReference>
<keyword evidence="3" id="KW-1133">Transmembrane helix</keyword>